<dbReference type="OrthoDB" id="202825at2759"/>
<dbReference type="GO" id="GO:0015631">
    <property type="term" value="F:tubulin binding"/>
    <property type="evidence" value="ECO:0007669"/>
    <property type="project" value="TreeGrafter"/>
</dbReference>
<sequence>MSLDLQEKDQPKPPPRKARLICNILDTEYEVIKNVITETLSWRITENENDDWDITWTDNYITTDKLSKMRSYQKINHFPGMHGICKKNYLAWNLNKMMKLFPNEYNFYPKTWVLPGDYIDFKQHINKKKIFIVKPEASSQGRGIFLIKRLDDINISERYVVQEYLSDPYLIEGLKFDLRIYVLVAGCNPLRVFLHEDGLTRLATEPYSNPDNINFSDMYVHLTNYAINKNNPKFKFNSNSNVDNVGHKRSLKSTYEYLKNQGKDVEELQGKIEDIILKTLCSVQPSVAHIYKTCQPEDFTNGMCFELLGFDIIIDSNLNPILLEVNHSPSFSTDSPLDWKIKHRLIRETLQILGSRVRDRKNYYISKKNDMQKKVFPGKINKETKEEKMEKAREYIERREKWESTHLGGFKKLYPTENKEKYDIYLNAASQLWSDISGHFPKKKPDEIYKQPSQTKNMIKPKPTASAPKRHLTLSATSLQKLANVQQNPPPEGPEDTGDLIDFDNEAVKKILKLYRINPTSTDVKDLVYYKHIEEILRDRRQAISMLRGADLPTKQAKIQKFPRKQELSQGNYLIPKTFDFIPKIINQPRANDYKALPNLKEVNNVTV</sequence>
<gene>
    <name evidence="4" type="ORF">SteCoe_7451</name>
</gene>
<evidence type="ECO:0000256" key="1">
    <source>
        <dbReference type="ARBA" id="ARBA00022598"/>
    </source>
</evidence>
<evidence type="ECO:0000256" key="3">
    <source>
        <dbReference type="ARBA" id="ARBA00022840"/>
    </source>
</evidence>
<protein>
    <recommendedName>
        <fullName evidence="6">Tubulin--tyrosine ligase-like protein 9</fullName>
    </recommendedName>
</protein>
<dbReference type="PANTHER" id="PTHR12241:SF147">
    <property type="entry name" value="TUBULIN POLYGLUTAMYLASE TTLL7"/>
    <property type="match status" value="1"/>
</dbReference>
<reference evidence="4 5" key="1">
    <citation type="submission" date="2016-11" db="EMBL/GenBank/DDBJ databases">
        <title>The macronuclear genome of Stentor coeruleus: a giant cell with tiny introns.</title>
        <authorList>
            <person name="Slabodnick M."/>
            <person name="Ruby J.G."/>
            <person name="Reiff S.B."/>
            <person name="Swart E.C."/>
            <person name="Gosai S."/>
            <person name="Prabakaran S."/>
            <person name="Witkowska E."/>
            <person name="Larue G.E."/>
            <person name="Fisher S."/>
            <person name="Freeman R.M."/>
            <person name="Gunawardena J."/>
            <person name="Chu W."/>
            <person name="Stover N.A."/>
            <person name="Gregory B.D."/>
            <person name="Nowacki M."/>
            <person name="Derisi J."/>
            <person name="Roy S.W."/>
            <person name="Marshall W.F."/>
            <person name="Sood P."/>
        </authorList>
    </citation>
    <scope>NUCLEOTIDE SEQUENCE [LARGE SCALE GENOMIC DNA]</scope>
    <source>
        <strain evidence="4">WM001</strain>
    </source>
</reference>
<dbReference type="InterPro" id="IPR004344">
    <property type="entry name" value="TTL/TTLL_fam"/>
</dbReference>
<keyword evidence="5" id="KW-1185">Reference proteome</keyword>
<dbReference type="GO" id="GO:0000226">
    <property type="term" value="P:microtubule cytoskeleton organization"/>
    <property type="evidence" value="ECO:0007669"/>
    <property type="project" value="TreeGrafter"/>
</dbReference>
<dbReference type="GO" id="GO:0005524">
    <property type="term" value="F:ATP binding"/>
    <property type="evidence" value="ECO:0007669"/>
    <property type="project" value="UniProtKB-KW"/>
</dbReference>
<organism evidence="4 5">
    <name type="scientific">Stentor coeruleus</name>
    <dbReference type="NCBI Taxonomy" id="5963"/>
    <lineage>
        <taxon>Eukaryota</taxon>
        <taxon>Sar</taxon>
        <taxon>Alveolata</taxon>
        <taxon>Ciliophora</taxon>
        <taxon>Postciliodesmatophora</taxon>
        <taxon>Heterotrichea</taxon>
        <taxon>Heterotrichida</taxon>
        <taxon>Stentoridae</taxon>
        <taxon>Stentor</taxon>
    </lineage>
</organism>
<dbReference type="GO" id="GO:0070740">
    <property type="term" value="F:tubulin-glutamic acid ligase activity"/>
    <property type="evidence" value="ECO:0007669"/>
    <property type="project" value="TreeGrafter"/>
</dbReference>
<dbReference type="PROSITE" id="PS51221">
    <property type="entry name" value="TTL"/>
    <property type="match status" value="1"/>
</dbReference>
<keyword evidence="1" id="KW-0436">Ligase</keyword>
<dbReference type="PANTHER" id="PTHR12241">
    <property type="entry name" value="TUBULIN POLYGLUTAMYLASE"/>
    <property type="match status" value="1"/>
</dbReference>
<keyword evidence="2" id="KW-0547">Nucleotide-binding</keyword>
<dbReference type="GO" id="GO:0036064">
    <property type="term" value="C:ciliary basal body"/>
    <property type="evidence" value="ECO:0007669"/>
    <property type="project" value="TreeGrafter"/>
</dbReference>
<dbReference type="SUPFAM" id="SSF56059">
    <property type="entry name" value="Glutathione synthetase ATP-binding domain-like"/>
    <property type="match status" value="1"/>
</dbReference>
<comment type="caution">
    <text evidence="4">The sequence shown here is derived from an EMBL/GenBank/DDBJ whole genome shotgun (WGS) entry which is preliminary data.</text>
</comment>
<evidence type="ECO:0000313" key="4">
    <source>
        <dbReference type="EMBL" id="OMJ90247.1"/>
    </source>
</evidence>
<dbReference type="Pfam" id="PF03133">
    <property type="entry name" value="TTL"/>
    <property type="match status" value="1"/>
</dbReference>
<dbReference type="Proteomes" id="UP000187209">
    <property type="component" value="Unassembled WGS sequence"/>
</dbReference>
<evidence type="ECO:0000313" key="5">
    <source>
        <dbReference type="Proteomes" id="UP000187209"/>
    </source>
</evidence>
<evidence type="ECO:0008006" key="6">
    <source>
        <dbReference type="Google" id="ProtNLM"/>
    </source>
</evidence>
<dbReference type="Gene3D" id="3.30.470.20">
    <property type="entry name" value="ATP-grasp fold, B domain"/>
    <property type="match status" value="1"/>
</dbReference>
<keyword evidence="3" id="KW-0067">ATP-binding</keyword>
<dbReference type="EMBL" id="MPUH01000107">
    <property type="protein sequence ID" value="OMJ90247.1"/>
    <property type="molecule type" value="Genomic_DNA"/>
</dbReference>
<name>A0A1R2CMK5_9CILI</name>
<accession>A0A1R2CMK5</accession>
<dbReference type="AlphaFoldDB" id="A0A1R2CMK5"/>
<proteinExistence type="predicted"/>
<evidence type="ECO:0000256" key="2">
    <source>
        <dbReference type="ARBA" id="ARBA00022741"/>
    </source>
</evidence>